<proteinExistence type="predicted"/>
<protein>
    <submittedName>
        <fullName evidence="3">Uncharacterized protein LOC106770437</fullName>
    </submittedName>
</protein>
<dbReference type="Pfam" id="PF07727">
    <property type="entry name" value="RVT_2"/>
    <property type="match status" value="1"/>
</dbReference>
<gene>
    <name evidence="3" type="primary">LOC106770437</name>
</gene>
<evidence type="ECO:0000259" key="1">
    <source>
        <dbReference type="Pfam" id="PF07727"/>
    </source>
</evidence>
<name>A0A1S3V0Q0_VIGRR</name>
<dbReference type="Proteomes" id="UP000087766">
    <property type="component" value="Chromosome 8"/>
</dbReference>
<reference evidence="2" key="1">
    <citation type="journal article" date="2014" name="Nat. Commun.">
        <title>Genome sequence of mungbean and insights into evolution within Vigna species.</title>
        <authorList>
            <person name="Kang Y.J."/>
            <person name="Kim S.K."/>
            <person name="Kim M.Y."/>
            <person name="Lestari P."/>
            <person name="Kim K.H."/>
            <person name="Ha B.K."/>
            <person name="Jun T.H."/>
            <person name="Hwang W.J."/>
            <person name="Lee T."/>
            <person name="Lee J."/>
            <person name="Shim S."/>
            <person name="Yoon M.Y."/>
            <person name="Jang Y.E."/>
            <person name="Han K.S."/>
            <person name="Taeprayoon P."/>
            <person name="Yoon N."/>
            <person name="Somta P."/>
            <person name="Tanya P."/>
            <person name="Kim K.S."/>
            <person name="Gwag J.G."/>
            <person name="Moon J.K."/>
            <person name="Lee Y.H."/>
            <person name="Park B.S."/>
            <person name="Bombarely A."/>
            <person name="Doyle J.J."/>
            <person name="Jackson S.A."/>
            <person name="Schafleitner R."/>
            <person name="Srinives P."/>
            <person name="Varshney R.K."/>
            <person name="Lee S.H."/>
        </authorList>
    </citation>
    <scope>NUCLEOTIDE SEQUENCE [LARGE SCALE GENOMIC DNA]</scope>
    <source>
        <strain evidence="2">cv. VC1973A</strain>
    </source>
</reference>
<organism evidence="2 3">
    <name type="scientific">Vigna radiata var. radiata</name>
    <name type="common">Mung bean</name>
    <name type="synonym">Phaseolus aureus</name>
    <dbReference type="NCBI Taxonomy" id="3916"/>
    <lineage>
        <taxon>Eukaryota</taxon>
        <taxon>Viridiplantae</taxon>
        <taxon>Streptophyta</taxon>
        <taxon>Embryophyta</taxon>
        <taxon>Tracheophyta</taxon>
        <taxon>Spermatophyta</taxon>
        <taxon>Magnoliopsida</taxon>
        <taxon>eudicotyledons</taxon>
        <taxon>Gunneridae</taxon>
        <taxon>Pentapetalae</taxon>
        <taxon>rosids</taxon>
        <taxon>fabids</taxon>
        <taxon>Fabales</taxon>
        <taxon>Fabaceae</taxon>
        <taxon>Papilionoideae</taxon>
        <taxon>50 kb inversion clade</taxon>
        <taxon>NPAAA clade</taxon>
        <taxon>indigoferoid/millettioid clade</taxon>
        <taxon>Phaseoleae</taxon>
        <taxon>Vigna</taxon>
    </lineage>
</organism>
<dbReference type="KEGG" id="vra:106770437"/>
<dbReference type="PANTHER" id="PTHR11439:SF483">
    <property type="entry name" value="PEPTIDE SYNTHASE GLIP-LIKE, PUTATIVE (AFU_ORTHOLOGUE AFUA_3G12920)-RELATED"/>
    <property type="match status" value="1"/>
</dbReference>
<dbReference type="OrthoDB" id="437005at2759"/>
<keyword evidence="2" id="KW-1185">Reference proteome</keyword>
<sequence length="194" mass="22320">MAMQKELNQFKKNNVWELVPRTENIQEEFEMSMIGEITNFLGLQVKQNENDIFIQQSKYCTDLLKKYKMLDCKEATTHIATKWYLDLEEKGNAIDQKMYRGMIGSQLYLTSTRSDIMHNVCLCARFQSQPKESHLTAIKIILKYLKGIKNLGLCYPSGSNIFLKGYSDSDFGGYKLDRKRTSGTCHLLGCSLVS</sequence>
<dbReference type="GeneID" id="106770437"/>
<dbReference type="InterPro" id="IPR013103">
    <property type="entry name" value="RVT_2"/>
</dbReference>
<evidence type="ECO:0000313" key="2">
    <source>
        <dbReference type="Proteomes" id="UP000087766"/>
    </source>
</evidence>
<dbReference type="AlphaFoldDB" id="A0A1S3V0Q0"/>
<evidence type="ECO:0000313" key="3">
    <source>
        <dbReference type="RefSeq" id="XP_014511734.1"/>
    </source>
</evidence>
<accession>A0A1S3V0Q0</accession>
<feature type="domain" description="Reverse transcriptase Ty1/copia-type" evidence="1">
    <location>
        <begin position="23"/>
        <end position="79"/>
    </location>
</feature>
<dbReference type="PANTHER" id="PTHR11439">
    <property type="entry name" value="GAG-POL-RELATED RETROTRANSPOSON"/>
    <property type="match status" value="1"/>
</dbReference>
<dbReference type="RefSeq" id="XP_014511734.1">
    <property type="nucleotide sequence ID" value="XM_014656248.1"/>
</dbReference>
<dbReference type="STRING" id="3916.A0A1S3V0Q0"/>
<reference evidence="3" key="2">
    <citation type="submission" date="2025-08" db="UniProtKB">
        <authorList>
            <consortium name="RefSeq"/>
        </authorList>
    </citation>
    <scope>IDENTIFICATION</scope>
    <source>
        <tissue evidence="3">Leaf</tissue>
    </source>
</reference>